<dbReference type="AlphaFoldDB" id="A0A1W1ZGY2"/>
<dbReference type="InterPro" id="IPR012902">
    <property type="entry name" value="N_methyl_site"/>
</dbReference>
<keyword evidence="3" id="KW-1185">Reference proteome</keyword>
<reference evidence="2 3" key="1">
    <citation type="submission" date="2017-04" db="EMBL/GenBank/DDBJ databases">
        <authorList>
            <person name="Afonso C.L."/>
            <person name="Miller P.J."/>
            <person name="Scott M.A."/>
            <person name="Spackman E."/>
            <person name="Goraichik I."/>
            <person name="Dimitrov K.M."/>
            <person name="Suarez D.L."/>
            <person name="Swayne D.E."/>
        </authorList>
    </citation>
    <scope>NUCLEOTIDE SEQUENCE [LARGE SCALE GENOMIC DNA]</scope>
    <source>
        <strain evidence="2 3">DSM 3385</strain>
    </source>
</reference>
<dbReference type="RefSeq" id="WP_084066940.1">
    <property type="nucleotide sequence ID" value="NZ_FWXY01000002.1"/>
</dbReference>
<name>A0A1W1ZGY2_9BACT</name>
<keyword evidence="1" id="KW-1133">Transmembrane helix</keyword>
<sequence length="143" mass="15597">MDIVTEQKKCRFHKEHGTAGFTLIEIMVALVIFAFGILGVAKMQISAINGNAAALKITEKFSLASNEIERLMGLPYTDSDLDRTQGTARTPASQPLSGYDLSWTVQENADDSTIPLDAKRIVVTVVPDSGETCILEQLIARLE</sequence>
<accession>A0A1W1ZGY2</accession>
<gene>
    <name evidence="2" type="ORF">SAMN02746065_102288</name>
</gene>
<dbReference type="STRING" id="1121400.SAMN02746065_102288"/>
<dbReference type="EMBL" id="FWXY01000002">
    <property type="protein sequence ID" value="SMC47623.1"/>
    <property type="molecule type" value="Genomic_DNA"/>
</dbReference>
<dbReference type="Proteomes" id="UP000192418">
    <property type="component" value="Unassembled WGS sequence"/>
</dbReference>
<evidence type="ECO:0000313" key="3">
    <source>
        <dbReference type="Proteomes" id="UP000192418"/>
    </source>
</evidence>
<keyword evidence="1" id="KW-0472">Membrane</keyword>
<evidence type="ECO:0000313" key="2">
    <source>
        <dbReference type="EMBL" id="SMC47623.1"/>
    </source>
</evidence>
<proteinExistence type="predicted"/>
<dbReference type="Pfam" id="PF07963">
    <property type="entry name" value="N_methyl"/>
    <property type="match status" value="1"/>
</dbReference>
<evidence type="ECO:0000256" key="1">
    <source>
        <dbReference type="SAM" id="Phobius"/>
    </source>
</evidence>
<keyword evidence="1" id="KW-0812">Transmembrane</keyword>
<organism evidence="2 3">
    <name type="scientific">Desulfocicer vacuolatum DSM 3385</name>
    <dbReference type="NCBI Taxonomy" id="1121400"/>
    <lineage>
        <taxon>Bacteria</taxon>
        <taxon>Pseudomonadati</taxon>
        <taxon>Thermodesulfobacteriota</taxon>
        <taxon>Desulfobacteria</taxon>
        <taxon>Desulfobacterales</taxon>
        <taxon>Desulfobacteraceae</taxon>
        <taxon>Desulfocicer</taxon>
    </lineage>
</organism>
<protein>
    <submittedName>
        <fullName evidence="2">Prepilin-type N-terminal cleavage/methylation domain-containing protein</fullName>
    </submittedName>
</protein>
<dbReference type="PROSITE" id="PS00409">
    <property type="entry name" value="PROKAR_NTER_METHYL"/>
    <property type="match status" value="1"/>
</dbReference>
<dbReference type="OrthoDB" id="5419643at2"/>
<feature type="transmembrane region" description="Helical" evidence="1">
    <location>
        <begin position="21"/>
        <end position="41"/>
    </location>
</feature>
<dbReference type="NCBIfam" id="TIGR02532">
    <property type="entry name" value="IV_pilin_GFxxxE"/>
    <property type="match status" value="1"/>
</dbReference>